<comment type="caution">
    <text evidence="1">The sequence shown here is derived from an EMBL/GenBank/DDBJ whole genome shotgun (WGS) entry which is preliminary data.</text>
</comment>
<dbReference type="GO" id="GO:0003677">
    <property type="term" value="F:DNA binding"/>
    <property type="evidence" value="ECO:0007669"/>
    <property type="project" value="InterPro"/>
</dbReference>
<dbReference type="InterPro" id="IPR036093">
    <property type="entry name" value="NAC_dom_sf"/>
</dbReference>
<evidence type="ECO:0000313" key="1">
    <source>
        <dbReference type="EMBL" id="PWA62947.1"/>
    </source>
</evidence>
<organism evidence="1 2">
    <name type="scientific">Artemisia annua</name>
    <name type="common">Sweet wormwood</name>
    <dbReference type="NCBI Taxonomy" id="35608"/>
    <lineage>
        <taxon>Eukaryota</taxon>
        <taxon>Viridiplantae</taxon>
        <taxon>Streptophyta</taxon>
        <taxon>Embryophyta</taxon>
        <taxon>Tracheophyta</taxon>
        <taxon>Spermatophyta</taxon>
        <taxon>Magnoliopsida</taxon>
        <taxon>eudicotyledons</taxon>
        <taxon>Gunneridae</taxon>
        <taxon>Pentapetalae</taxon>
        <taxon>asterids</taxon>
        <taxon>campanulids</taxon>
        <taxon>Asterales</taxon>
        <taxon>Asteraceae</taxon>
        <taxon>Asteroideae</taxon>
        <taxon>Anthemideae</taxon>
        <taxon>Artemisiinae</taxon>
        <taxon>Artemisia</taxon>
    </lineage>
</organism>
<dbReference type="GO" id="GO:0006355">
    <property type="term" value="P:regulation of DNA-templated transcription"/>
    <property type="evidence" value="ECO:0007669"/>
    <property type="project" value="InterPro"/>
</dbReference>
<keyword evidence="2" id="KW-1185">Reference proteome</keyword>
<dbReference type="EMBL" id="PKPP01004741">
    <property type="protein sequence ID" value="PWA62947.1"/>
    <property type="molecule type" value="Genomic_DNA"/>
</dbReference>
<proteinExistence type="predicted"/>
<dbReference type="Proteomes" id="UP000245207">
    <property type="component" value="Unassembled WGS sequence"/>
</dbReference>
<dbReference type="AlphaFoldDB" id="A0A2U1MNX5"/>
<dbReference type="SUPFAM" id="SSF101941">
    <property type="entry name" value="NAC domain"/>
    <property type="match status" value="1"/>
</dbReference>
<name>A0A2U1MNX5_ARTAN</name>
<reference evidence="1 2" key="1">
    <citation type="journal article" date="2018" name="Mol. Plant">
        <title>The genome of Artemisia annua provides insight into the evolution of Asteraceae family and artemisinin biosynthesis.</title>
        <authorList>
            <person name="Shen Q."/>
            <person name="Zhang L."/>
            <person name="Liao Z."/>
            <person name="Wang S."/>
            <person name="Yan T."/>
            <person name="Shi P."/>
            <person name="Liu M."/>
            <person name="Fu X."/>
            <person name="Pan Q."/>
            <person name="Wang Y."/>
            <person name="Lv Z."/>
            <person name="Lu X."/>
            <person name="Zhang F."/>
            <person name="Jiang W."/>
            <person name="Ma Y."/>
            <person name="Chen M."/>
            <person name="Hao X."/>
            <person name="Li L."/>
            <person name="Tang Y."/>
            <person name="Lv G."/>
            <person name="Zhou Y."/>
            <person name="Sun X."/>
            <person name="Brodelius P.E."/>
            <person name="Rose J.K.C."/>
            <person name="Tang K."/>
        </authorList>
    </citation>
    <scope>NUCLEOTIDE SEQUENCE [LARGE SCALE GENOMIC DNA]</scope>
    <source>
        <strain evidence="2">cv. Huhao1</strain>
        <tissue evidence="1">Leaf</tissue>
    </source>
</reference>
<sequence>MLVAFAYAWFAYPRGQCKRCTEIAGLQKRRSKNKVLGASGKSTATCSQDQIGSETNEKIRIQVNKIRLGREQVENQDGFSEFAYGDSGKAYTYCKAVNGYGTYGVSYARLKITYQAIGMKKTLVFHNGRAPDGMHEYLLLDQELLRVGVTQDLKNKWVGTTEW</sequence>
<accession>A0A2U1MNX5</accession>
<gene>
    <name evidence="1" type="ORF">CTI12_AA359340</name>
</gene>
<protein>
    <submittedName>
        <fullName evidence="1">NAC domain-containing protein</fullName>
    </submittedName>
</protein>
<evidence type="ECO:0000313" key="2">
    <source>
        <dbReference type="Proteomes" id="UP000245207"/>
    </source>
</evidence>